<dbReference type="PANTHER" id="PTHR30472">
    <property type="entry name" value="FERRIC ENTEROBACTIN TRANSPORT SYSTEM PERMEASE PROTEIN"/>
    <property type="match status" value="1"/>
</dbReference>
<gene>
    <name evidence="2" type="primary">yfiZ_1</name>
    <name evidence="2" type="ORF">PAECIP111802_01749</name>
</gene>
<dbReference type="Pfam" id="PF01032">
    <property type="entry name" value="FecCD"/>
    <property type="match status" value="1"/>
</dbReference>
<dbReference type="Proteomes" id="UP000730618">
    <property type="component" value="Unassembled WGS sequence"/>
</dbReference>
<reference evidence="2 3" key="1">
    <citation type="submission" date="2021-06" db="EMBL/GenBank/DDBJ databases">
        <authorList>
            <person name="Criscuolo A."/>
        </authorList>
    </citation>
    <scope>NUCLEOTIDE SEQUENCE [LARGE SCALE GENOMIC DNA]</scope>
    <source>
        <strain evidence="3">CIP 111802</strain>
    </source>
</reference>
<feature type="transmembrane region" description="Helical" evidence="1">
    <location>
        <begin position="121"/>
        <end position="140"/>
    </location>
</feature>
<comment type="caution">
    <text evidence="2">The sequence shown here is derived from an EMBL/GenBank/DDBJ whole genome shotgun (WGS) entry which is preliminary data.</text>
</comment>
<keyword evidence="1" id="KW-1133">Transmembrane helix</keyword>
<feature type="transmembrane region" description="Helical" evidence="1">
    <location>
        <begin position="196"/>
        <end position="215"/>
    </location>
</feature>
<accession>A0ABM8VEI6</accession>
<dbReference type="PANTHER" id="PTHR30472:SF65">
    <property type="entry name" value="SIDEROPHORE TRANSPORT SYSTEM PERMEASE PROTEIN YFIZ-RELATED"/>
    <property type="match status" value="1"/>
</dbReference>
<name>A0ABM8VEI6_9BACL</name>
<evidence type="ECO:0000313" key="2">
    <source>
        <dbReference type="EMBL" id="CAG7631493.1"/>
    </source>
</evidence>
<proteinExistence type="predicted"/>
<feature type="transmembrane region" description="Helical" evidence="1">
    <location>
        <begin position="94"/>
        <end position="115"/>
    </location>
</feature>
<feature type="transmembrane region" description="Helical" evidence="1">
    <location>
        <begin position="282"/>
        <end position="304"/>
    </location>
</feature>
<keyword evidence="1" id="KW-0812">Transmembrane</keyword>
<keyword evidence="1" id="KW-0472">Membrane</keyword>
<dbReference type="RefSeq" id="WP_218098096.1">
    <property type="nucleotide sequence ID" value="NZ_CAJVCE010000004.1"/>
</dbReference>
<feature type="transmembrane region" description="Helical" evidence="1">
    <location>
        <begin position="310"/>
        <end position="328"/>
    </location>
</feature>
<protein>
    <submittedName>
        <fullName evidence="2">Siderophore transport system permease protein YfiZ</fullName>
    </submittedName>
</protein>
<dbReference type="EMBL" id="CAJVCE010000004">
    <property type="protein sequence ID" value="CAG7631493.1"/>
    <property type="molecule type" value="Genomic_DNA"/>
</dbReference>
<evidence type="ECO:0000256" key="1">
    <source>
        <dbReference type="SAM" id="Phobius"/>
    </source>
</evidence>
<keyword evidence="3" id="KW-1185">Reference proteome</keyword>
<feature type="transmembrane region" description="Helical" evidence="1">
    <location>
        <begin position="152"/>
        <end position="173"/>
    </location>
</feature>
<dbReference type="InterPro" id="IPR000522">
    <property type="entry name" value="ABC_transptr_permease_BtuC"/>
</dbReference>
<evidence type="ECO:0000313" key="3">
    <source>
        <dbReference type="Proteomes" id="UP000730618"/>
    </source>
</evidence>
<organism evidence="2 3">
    <name type="scientific">Paenibacillus allorhizosphaerae</name>
    <dbReference type="NCBI Taxonomy" id="2849866"/>
    <lineage>
        <taxon>Bacteria</taxon>
        <taxon>Bacillati</taxon>
        <taxon>Bacillota</taxon>
        <taxon>Bacilli</taxon>
        <taxon>Bacillales</taxon>
        <taxon>Paenibacillaceae</taxon>
        <taxon>Paenibacillus</taxon>
    </lineage>
</organism>
<feature type="transmembrane region" description="Helical" evidence="1">
    <location>
        <begin position="65"/>
        <end position="82"/>
    </location>
</feature>
<sequence>MHIHKNAWKSVGLLTAAAMLLLCLAASILFGAVNYNWHTAWQAAFHYDENVSEQVILRTTRMPRAFIAAAIGASLAIAGALMQTLTRNPLASPSVLGVNAGATCLVVIAAVALSVSSMQALAWIAFIGAAVGAVTVYALGSIGRDGLTPLKIVLAGSAMTALFASITQGILVLNKQGLSSVLFWLTGTIAGRSPDMLMAVLPYMVISWFAAWFISRDMNVLQMGEDTAKGLGQKTIAVKALAGLIIVMLAGSAVSVAGPIAFIGIVIPHISRFFIGIDHRWVIPYCAVLGAILLILADLAARFMMIPEEMPVGVMTAVIGAPFFIYIARRGLVKS</sequence>
<dbReference type="CDD" id="cd06550">
    <property type="entry name" value="TM_ABC_iron-siderophores_like"/>
    <property type="match status" value="1"/>
</dbReference>